<dbReference type="EMBL" id="CP006272">
    <property type="protein sequence ID" value="AGZ38872.1"/>
    <property type="molecule type" value="Genomic_DNA"/>
</dbReference>
<dbReference type="InterPro" id="IPR013595">
    <property type="entry name" value="Pept_S33_TAP-like_C"/>
</dbReference>
<dbReference type="PANTHER" id="PTHR43248">
    <property type="entry name" value="2-SUCCINYL-6-HYDROXY-2,4-CYCLOHEXADIENE-1-CARBOXYLATE SYNTHASE"/>
    <property type="match status" value="1"/>
</dbReference>
<reference evidence="8 9" key="1">
    <citation type="journal article" date="2014" name="J. Biotechnol.">
        <title>Complete genome sequence of the actinobacterium Actinoplanes friuliensis HAG 010964, producer of the lipopeptide antibiotic friulimycin.</title>
        <authorList>
            <person name="Ruckert C."/>
            <person name="Szczepanowski R."/>
            <person name="Albersmeier A."/>
            <person name="Goesmann A."/>
            <person name="Fischer N."/>
            <person name="Steinkamper A."/>
            <person name="Puhler A."/>
            <person name="Biener R."/>
            <person name="Schwartz D."/>
            <person name="Kalinowski J."/>
        </authorList>
    </citation>
    <scope>NUCLEOTIDE SEQUENCE [LARGE SCALE GENOMIC DNA]</scope>
    <source>
        <strain evidence="8 9">DSM 7358</strain>
    </source>
</reference>
<keyword evidence="3" id="KW-0378">Hydrolase</keyword>
<accession>U5VPY5</accession>
<evidence type="ECO:0000259" key="7">
    <source>
        <dbReference type="Pfam" id="PF08386"/>
    </source>
</evidence>
<keyword evidence="8" id="KW-0645">Protease</keyword>
<dbReference type="KEGG" id="afs:AFR_02915"/>
<feature type="region of interest" description="Disordered" evidence="4">
    <location>
        <begin position="489"/>
        <end position="519"/>
    </location>
</feature>
<evidence type="ECO:0000313" key="9">
    <source>
        <dbReference type="Proteomes" id="UP000017746"/>
    </source>
</evidence>
<dbReference type="OrthoDB" id="4006962at2"/>
<proteinExistence type="inferred from homology"/>
<evidence type="ECO:0000313" key="8">
    <source>
        <dbReference type="EMBL" id="AGZ38872.1"/>
    </source>
</evidence>
<keyword evidence="9" id="KW-1185">Reference proteome</keyword>
<dbReference type="GO" id="GO:0004177">
    <property type="term" value="F:aminopeptidase activity"/>
    <property type="evidence" value="ECO:0007669"/>
    <property type="project" value="UniProtKB-KW"/>
</dbReference>
<dbReference type="InterPro" id="IPR051601">
    <property type="entry name" value="Serine_prot/Carboxylest_S33"/>
</dbReference>
<feature type="chain" id="PRO_5038805883" evidence="5">
    <location>
        <begin position="27"/>
        <end position="531"/>
    </location>
</feature>
<evidence type="ECO:0000256" key="5">
    <source>
        <dbReference type="SAM" id="SignalP"/>
    </source>
</evidence>
<dbReference type="InterPro" id="IPR000073">
    <property type="entry name" value="AB_hydrolase_1"/>
</dbReference>
<keyword evidence="8" id="KW-0031">Aminopeptidase</keyword>
<dbReference type="Gene3D" id="3.40.50.1820">
    <property type="entry name" value="alpha/beta hydrolase"/>
    <property type="match status" value="1"/>
</dbReference>
<evidence type="ECO:0000256" key="3">
    <source>
        <dbReference type="ARBA" id="ARBA00022801"/>
    </source>
</evidence>
<dbReference type="AlphaFoldDB" id="U5VPY5"/>
<organism evidence="8 9">
    <name type="scientific">Actinoplanes friuliensis DSM 7358</name>
    <dbReference type="NCBI Taxonomy" id="1246995"/>
    <lineage>
        <taxon>Bacteria</taxon>
        <taxon>Bacillati</taxon>
        <taxon>Actinomycetota</taxon>
        <taxon>Actinomycetes</taxon>
        <taxon>Micromonosporales</taxon>
        <taxon>Micromonosporaceae</taxon>
        <taxon>Actinoplanes</taxon>
    </lineage>
</organism>
<dbReference type="PATRIC" id="fig|1246995.3.peg.586"/>
<evidence type="ECO:0000256" key="4">
    <source>
        <dbReference type="SAM" id="MobiDB-lite"/>
    </source>
</evidence>
<sequence length="531" mass="57591">MKRLLATAATIALVVCGAAAASGAEAEPPRGQPGYTPISWGKCENAGLRSRQAECGFLTVPMDYAAPAGETVKLAVSRIKHSVPDRKYQGVMLVNPGGPGGSGLALSALGENVPDQAGSAYDWIGFDPRGVGDSVPKLACDSKYQGYNRPAYVPTTAALEKTWLARTRGYAAACAKNGGALLQHLRTTDTVRDMERLRIALGEEKINFYGFSYGTYLGQVYATLHPERVRRMVLDGSVNPGRVWYDANLDQDLAFDRNIKIYFAWLAEHDKIYHLGRTGRAVEKLFYAEQAKLARKPAGGVLGPDELTDVFLQAGYYVFGWESVASAFASWVNDKDPAALRKLFDTGSPQEPGSDNSYAIYLGVQCTDAQWPASWKKWQTDNWRVHRSAPFETWGNAWYNAPCLSWAGKPGKPVKVDGTRTPPVLLISETLDAATPFSGSLEVRKRFPRSALVEGVGGTTHAGSLFGNACVDDTIAAYLTTGEVPKRVKANRSDKRCKPLPKPDPSATKAKRAESGGNLSRLDLQKLIAAH</sequence>
<dbReference type="eggNOG" id="COG0596">
    <property type="taxonomic scope" value="Bacteria"/>
</dbReference>
<dbReference type="SUPFAM" id="SSF53474">
    <property type="entry name" value="alpha/beta-Hydrolases"/>
    <property type="match status" value="1"/>
</dbReference>
<gene>
    <name evidence="8" type="ORF">AFR_02915</name>
</gene>
<keyword evidence="2 5" id="KW-0732">Signal</keyword>
<feature type="domain" description="Peptidase S33 tripeptidyl aminopeptidase-like C-terminal" evidence="7">
    <location>
        <begin position="391"/>
        <end position="488"/>
    </location>
</feature>
<protein>
    <submittedName>
        <fullName evidence="8">Putative tripeptidylaminopeptidase</fullName>
    </submittedName>
</protein>
<evidence type="ECO:0000256" key="2">
    <source>
        <dbReference type="ARBA" id="ARBA00022729"/>
    </source>
</evidence>
<dbReference type="HOGENOM" id="CLU_013364_3_2_11"/>
<dbReference type="PANTHER" id="PTHR43248:SF29">
    <property type="entry name" value="TRIPEPTIDYL AMINOPEPTIDASE"/>
    <property type="match status" value="1"/>
</dbReference>
<dbReference type="STRING" id="1246995.AFR_02915"/>
<dbReference type="Proteomes" id="UP000017746">
    <property type="component" value="Chromosome"/>
</dbReference>
<dbReference type="Pfam" id="PF08386">
    <property type="entry name" value="Abhydrolase_4"/>
    <property type="match status" value="1"/>
</dbReference>
<evidence type="ECO:0000256" key="1">
    <source>
        <dbReference type="ARBA" id="ARBA00010088"/>
    </source>
</evidence>
<comment type="similarity">
    <text evidence="1">Belongs to the peptidase S33 family.</text>
</comment>
<name>U5VPY5_9ACTN</name>
<feature type="domain" description="AB hydrolase-1" evidence="6">
    <location>
        <begin position="91"/>
        <end position="269"/>
    </location>
</feature>
<dbReference type="InterPro" id="IPR029058">
    <property type="entry name" value="AB_hydrolase_fold"/>
</dbReference>
<evidence type="ECO:0000259" key="6">
    <source>
        <dbReference type="Pfam" id="PF00561"/>
    </source>
</evidence>
<feature type="signal peptide" evidence="5">
    <location>
        <begin position="1"/>
        <end position="26"/>
    </location>
</feature>
<dbReference type="Pfam" id="PF00561">
    <property type="entry name" value="Abhydrolase_1"/>
    <property type="match status" value="1"/>
</dbReference>
<dbReference type="RefSeq" id="WP_023357815.1">
    <property type="nucleotide sequence ID" value="NC_022657.1"/>
</dbReference>